<keyword evidence="3" id="KW-1185">Reference proteome</keyword>
<name>A0AAV7QAK0_PLEWA</name>
<evidence type="ECO:0000256" key="1">
    <source>
        <dbReference type="SAM" id="MobiDB-lite"/>
    </source>
</evidence>
<evidence type="ECO:0000313" key="3">
    <source>
        <dbReference type="Proteomes" id="UP001066276"/>
    </source>
</evidence>
<feature type="region of interest" description="Disordered" evidence="1">
    <location>
        <begin position="1"/>
        <end position="20"/>
    </location>
</feature>
<gene>
    <name evidence="2" type="ORF">NDU88_002657</name>
</gene>
<comment type="caution">
    <text evidence="2">The sequence shown here is derived from an EMBL/GenBank/DDBJ whole genome shotgun (WGS) entry which is preliminary data.</text>
</comment>
<evidence type="ECO:0000313" key="2">
    <source>
        <dbReference type="EMBL" id="KAJ1136240.1"/>
    </source>
</evidence>
<reference evidence="2" key="1">
    <citation type="journal article" date="2022" name="bioRxiv">
        <title>Sequencing and chromosome-scale assembly of the giantPleurodeles waltlgenome.</title>
        <authorList>
            <person name="Brown T."/>
            <person name="Elewa A."/>
            <person name="Iarovenko S."/>
            <person name="Subramanian E."/>
            <person name="Araus A.J."/>
            <person name="Petzold A."/>
            <person name="Susuki M."/>
            <person name="Suzuki K.-i.T."/>
            <person name="Hayashi T."/>
            <person name="Toyoda A."/>
            <person name="Oliveira C."/>
            <person name="Osipova E."/>
            <person name="Leigh N.D."/>
            <person name="Simon A."/>
            <person name="Yun M.H."/>
        </authorList>
    </citation>
    <scope>NUCLEOTIDE SEQUENCE</scope>
    <source>
        <strain evidence="2">20211129_DDA</strain>
        <tissue evidence="2">Liver</tissue>
    </source>
</reference>
<proteinExistence type="predicted"/>
<dbReference type="AlphaFoldDB" id="A0AAV7QAK0"/>
<sequence>MTDRGCGEVVPPDLKTTGPNALKRHSIMVAQRRGENRPTPGFRDFFAPYRDLELFSGERIQMGKWLLASLSKHGAGSAVSRPSCPGPVQRCN</sequence>
<accession>A0AAV7QAK0</accession>
<protein>
    <submittedName>
        <fullName evidence="2">Uncharacterized protein</fullName>
    </submittedName>
</protein>
<dbReference type="Proteomes" id="UP001066276">
    <property type="component" value="Chromosome 6"/>
</dbReference>
<dbReference type="EMBL" id="JANPWB010000010">
    <property type="protein sequence ID" value="KAJ1136240.1"/>
    <property type="molecule type" value="Genomic_DNA"/>
</dbReference>
<organism evidence="2 3">
    <name type="scientific">Pleurodeles waltl</name>
    <name type="common">Iberian ribbed newt</name>
    <dbReference type="NCBI Taxonomy" id="8319"/>
    <lineage>
        <taxon>Eukaryota</taxon>
        <taxon>Metazoa</taxon>
        <taxon>Chordata</taxon>
        <taxon>Craniata</taxon>
        <taxon>Vertebrata</taxon>
        <taxon>Euteleostomi</taxon>
        <taxon>Amphibia</taxon>
        <taxon>Batrachia</taxon>
        <taxon>Caudata</taxon>
        <taxon>Salamandroidea</taxon>
        <taxon>Salamandridae</taxon>
        <taxon>Pleurodelinae</taxon>
        <taxon>Pleurodeles</taxon>
    </lineage>
</organism>